<evidence type="ECO:0000313" key="5">
    <source>
        <dbReference type="Proteomes" id="UP000677687"/>
    </source>
</evidence>
<dbReference type="GO" id="GO:0016491">
    <property type="term" value="F:oxidoreductase activity"/>
    <property type="evidence" value="ECO:0007669"/>
    <property type="project" value="UniProtKB-KW"/>
</dbReference>
<dbReference type="PRINTS" id="PR00368">
    <property type="entry name" value="FADPNR"/>
</dbReference>
<dbReference type="InterPro" id="IPR023753">
    <property type="entry name" value="FAD/NAD-binding_dom"/>
</dbReference>
<keyword evidence="1" id="KW-0285">Flavoprotein</keyword>
<keyword evidence="2" id="KW-0560">Oxidoreductase</keyword>
<evidence type="ECO:0000256" key="2">
    <source>
        <dbReference type="ARBA" id="ARBA00023002"/>
    </source>
</evidence>
<dbReference type="InterPro" id="IPR050097">
    <property type="entry name" value="Ferredoxin-NADP_redctase_2"/>
</dbReference>
<organism evidence="4 5">
    <name type="scientific">Candidatus Iainarchaeum sp</name>
    <dbReference type="NCBI Taxonomy" id="3101447"/>
    <lineage>
        <taxon>Archaea</taxon>
        <taxon>Candidatus Iainarchaeota</taxon>
        <taxon>Candidatus Iainarchaeia</taxon>
        <taxon>Candidatus Iainarchaeales</taxon>
        <taxon>Candidatus Iainarchaeaceae</taxon>
        <taxon>Candidatus Iainarchaeum</taxon>
    </lineage>
</organism>
<evidence type="ECO:0000259" key="3">
    <source>
        <dbReference type="Pfam" id="PF07992"/>
    </source>
</evidence>
<dbReference type="Gene3D" id="3.50.50.60">
    <property type="entry name" value="FAD/NAD(P)-binding domain"/>
    <property type="match status" value="2"/>
</dbReference>
<evidence type="ECO:0000313" key="4">
    <source>
        <dbReference type="EMBL" id="MBS3057643.1"/>
    </source>
</evidence>
<dbReference type="PANTHER" id="PTHR48105">
    <property type="entry name" value="THIOREDOXIN REDUCTASE 1-RELATED-RELATED"/>
    <property type="match status" value="1"/>
</dbReference>
<name>A0A8T4KRJ4_9ARCH</name>
<dbReference type="AlphaFoldDB" id="A0A8T4KRJ4"/>
<protein>
    <submittedName>
        <fullName evidence="4">NAD(P)/FAD-dependent oxidoreductase</fullName>
    </submittedName>
</protein>
<reference evidence="4" key="2">
    <citation type="submission" date="2021-05" db="EMBL/GenBank/DDBJ databases">
        <title>Protein family content uncovers lineage relationships and bacterial pathway maintenance mechanisms in DPANN archaea.</title>
        <authorList>
            <person name="Castelle C.J."/>
            <person name="Meheust R."/>
            <person name="Jaffe A.L."/>
            <person name="Seitz K."/>
            <person name="Gong X."/>
            <person name="Baker B.J."/>
            <person name="Banfield J.F."/>
        </authorList>
    </citation>
    <scope>NUCLEOTIDE SEQUENCE</scope>
    <source>
        <strain evidence="4">RIFCSPHIGHO2_01_FULL_AR10_44_11</strain>
    </source>
</reference>
<dbReference type="InterPro" id="IPR036188">
    <property type="entry name" value="FAD/NAD-bd_sf"/>
</dbReference>
<dbReference type="Proteomes" id="UP000677687">
    <property type="component" value="Unassembled WGS sequence"/>
</dbReference>
<feature type="domain" description="FAD/NAD(P)-binding" evidence="3">
    <location>
        <begin position="2"/>
        <end position="281"/>
    </location>
</feature>
<dbReference type="EMBL" id="JAGVWD010000049">
    <property type="protein sequence ID" value="MBS3057643.1"/>
    <property type="molecule type" value="Genomic_DNA"/>
</dbReference>
<proteinExistence type="predicted"/>
<accession>A0A8T4KRJ4</accession>
<dbReference type="Pfam" id="PF07992">
    <property type="entry name" value="Pyr_redox_2"/>
    <property type="match status" value="1"/>
</dbReference>
<reference evidence="4" key="1">
    <citation type="submission" date="2021-03" db="EMBL/GenBank/DDBJ databases">
        <authorList>
            <person name="Jaffe A."/>
        </authorList>
    </citation>
    <scope>NUCLEOTIDE SEQUENCE</scope>
    <source>
        <strain evidence="4">RIFCSPHIGHO2_01_FULL_AR10_44_11</strain>
    </source>
</reference>
<evidence type="ECO:0000256" key="1">
    <source>
        <dbReference type="ARBA" id="ARBA00022630"/>
    </source>
</evidence>
<gene>
    <name evidence="4" type="ORF">J4415_03375</name>
</gene>
<comment type="caution">
    <text evidence="4">The sequence shown here is derived from an EMBL/GenBank/DDBJ whole genome shotgun (WGS) entry which is preliminary data.</text>
</comment>
<dbReference type="PRINTS" id="PR00469">
    <property type="entry name" value="PNDRDTASEII"/>
</dbReference>
<dbReference type="SUPFAM" id="SSF51905">
    <property type="entry name" value="FAD/NAD(P)-binding domain"/>
    <property type="match status" value="2"/>
</dbReference>
<sequence>MHDVLIVGGGLAGLSAAVACRQHNLSTMLVSRRLGGSLLETPIIDTLPGVGAVFGPELAKKLAEQAASLGVESREAEIIEIRSGFTLFNVTDHSGEKHKAKVVIIACGRPAKMLEVMGEEEFLGKGITTNPITDYGQLKGGIVAVNGHDQRAAAVALWLANSCEKVHLISSSPRLNATPLANERLNRTLRIEQHLNTNIKQVIGSLSLESIMLDRGQQIKLSGLVLTQRGAPQLSFLKAPVQISDGIVVDSEMKTSHKGIFACGEVLSTKNAMAPEIIAQAWAAAESAYKFVRK</sequence>